<organism evidence="2 3">
    <name type="scientific">Serratia quinivorans</name>
    <dbReference type="NCBI Taxonomy" id="137545"/>
    <lineage>
        <taxon>Bacteria</taxon>
        <taxon>Pseudomonadati</taxon>
        <taxon>Pseudomonadota</taxon>
        <taxon>Gammaproteobacteria</taxon>
        <taxon>Enterobacterales</taxon>
        <taxon>Yersiniaceae</taxon>
        <taxon>Serratia</taxon>
    </lineage>
</organism>
<accession>A0A2X2GPP7</accession>
<dbReference type="AlphaFoldDB" id="A0A2X2GPP7"/>
<evidence type="ECO:0000256" key="1">
    <source>
        <dbReference type="SAM" id="MobiDB-lite"/>
    </source>
</evidence>
<proteinExistence type="predicted"/>
<protein>
    <submittedName>
        <fullName evidence="2">Uncharacterized protein</fullName>
    </submittedName>
</protein>
<gene>
    <name evidence="2" type="ORF">NCTC11544_05356</name>
</gene>
<dbReference type="Proteomes" id="UP000255529">
    <property type="component" value="Unassembled WGS sequence"/>
</dbReference>
<reference evidence="2 3" key="1">
    <citation type="submission" date="2018-06" db="EMBL/GenBank/DDBJ databases">
        <authorList>
            <consortium name="Pathogen Informatics"/>
            <person name="Doyle S."/>
        </authorList>
    </citation>
    <scope>NUCLEOTIDE SEQUENCE [LARGE SCALE GENOMIC DNA]</scope>
    <source>
        <strain evidence="2 3">NCTC11544</strain>
    </source>
</reference>
<feature type="region of interest" description="Disordered" evidence="1">
    <location>
        <begin position="1"/>
        <end position="20"/>
    </location>
</feature>
<sequence length="79" mass="9445">MEQRLPVPKKSGSMRTAKPRRPHGRWVYYILHEDILWPCPVKWEWESSYHAWLPFYYSPTLEFVAGNPAKATKITKTKR</sequence>
<dbReference type="EMBL" id="UGYN01000002">
    <property type="protein sequence ID" value="SUI90922.1"/>
    <property type="molecule type" value="Genomic_DNA"/>
</dbReference>
<evidence type="ECO:0000313" key="2">
    <source>
        <dbReference type="EMBL" id="SUI90922.1"/>
    </source>
</evidence>
<evidence type="ECO:0000313" key="3">
    <source>
        <dbReference type="Proteomes" id="UP000255529"/>
    </source>
</evidence>
<name>A0A2X2GPP7_9GAMM</name>